<name>A0A841R2F1_9FIRM</name>
<keyword evidence="2" id="KW-1185">Reference proteome</keyword>
<organism evidence="1 2">
    <name type="scientific">Negativicoccus succinicivorans</name>
    <dbReference type="NCBI Taxonomy" id="620903"/>
    <lineage>
        <taxon>Bacteria</taxon>
        <taxon>Bacillati</taxon>
        <taxon>Bacillota</taxon>
        <taxon>Negativicutes</taxon>
        <taxon>Veillonellales</taxon>
        <taxon>Veillonellaceae</taxon>
        <taxon>Negativicoccus</taxon>
    </lineage>
</organism>
<evidence type="ECO:0000313" key="2">
    <source>
        <dbReference type="Proteomes" id="UP000591941"/>
    </source>
</evidence>
<reference evidence="1 2" key="1">
    <citation type="submission" date="2020-08" db="EMBL/GenBank/DDBJ databases">
        <title>Genomic Encyclopedia of Type Strains, Phase IV (KMG-IV): sequencing the most valuable type-strain genomes for metagenomic binning, comparative biology and taxonomic classification.</title>
        <authorList>
            <person name="Goeker M."/>
        </authorList>
    </citation>
    <scope>NUCLEOTIDE SEQUENCE [LARGE SCALE GENOMIC DNA]</scope>
    <source>
        <strain evidence="1 2">DSM 21255</strain>
    </source>
</reference>
<accession>A0A841R2F1</accession>
<evidence type="ECO:0000313" key="1">
    <source>
        <dbReference type="EMBL" id="MBB6477038.1"/>
    </source>
</evidence>
<dbReference type="OrthoDB" id="1636242at2"/>
<sequence length="89" mass="10373">MMIKGKDPIRWTDEEVTRLVNSKIQSHTTLELVNKLRGIWDNPHFVLNAVVLLGTDEERQKLLDIIKREKLTDPDDIIYAVLDIEEGYI</sequence>
<dbReference type="Proteomes" id="UP000591941">
    <property type="component" value="Unassembled WGS sequence"/>
</dbReference>
<protein>
    <submittedName>
        <fullName evidence="1">Uncharacterized protein</fullName>
    </submittedName>
</protein>
<gene>
    <name evidence="1" type="ORF">HNR45_000060</name>
</gene>
<comment type="caution">
    <text evidence="1">The sequence shown here is derived from an EMBL/GenBank/DDBJ whole genome shotgun (WGS) entry which is preliminary data.</text>
</comment>
<dbReference type="GeneID" id="93485344"/>
<dbReference type="EMBL" id="JACHHI010000001">
    <property type="protein sequence ID" value="MBB6477038.1"/>
    <property type="molecule type" value="Genomic_DNA"/>
</dbReference>
<proteinExistence type="predicted"/>
<dbReference type="AlphaFoldDB" id="A0A841R2F1"/>
<dbReference type="RefSeq" id="WP_159822106.1">
    <property type="nucleotide sequence ID" value="NZ_CABWNB010000001.1"/>
</dbReference>